<dbReference type="AlphaFoldDB" id="A0AAP9GSA3"/>
<accession>A0AAP9GSA3</accession>
<reference evidence="2" key="1">
    <citation type="submission" date="2019-11" db="EMBL/GenBank/DDBJ databases">
        <title>Escherichia coli 1916D6.</title>
        <authorList>
            <person name="Yao H."/>
            <person name="Du X."/>
            <person name="Yu R."/>
            <person name="Li A."/>
        </authorList>
    </citation>
    <scope>NUCLEOTIDE SEQUENCE [LARGE SCALE GENOMIC DNA]</scope>
    <source>
        <strain evidence="2">19110F47</strain>
    </source>
</reference>
<protein>
    <submittedName>
        <fullName evidence="1">Uncharacterized protein</fullName>
    </submittedName>
</protein>
<proteinExistence type="predicted"/>
<organism evidence="1 2">
    <name type="scientific">Acinetobacter towneri</name>
    <dbReference type="NCBI Taxonomy" id="202956"/>
    <lineage>
        <taxon>Bacteria</taxon>
        <taxon>Pseudomonadati</taxon>
        <taxon>Pseudomonadota</taxon>
        <taxon>Gammaproteobacteria</taxon>
        <taxon>Moraxellales</taxon>
        <taxon>Moraxellaceae</taxon>
        <taxon>Acinetobacter</taxon>
    </lineage>
</organism>
<name>A0AAP9GSA3_9GAMM</name>
<dbReference type="Proteomes" id="UP000405075">
    <property type="component" value="Chromosome"/>
</dbReference>
<dbReference type="RefSeq" id="WP_004974216.1">
    <property type="nucleotide sequence ID" value="NZ_BBNL01000005.1"/>
</dbReference>
<evidence type="ECO:0000313" key="2">
    <source>
        <dbReference type="Proteomes" id="UP000405075"/>
    </source>
</evidence>
<sequence>MSELEKYAYIRCPKCGRDNRLIIDSRKTGLYQCGGCQSHLMFYGTEKQHKYKNWIWATLIGLPVAFMGYKSLVDNNSWTDKNIQKFEKACEARIFQTSNLSLLETEQYCECVINKLIQIDYDKVVKSTQYYMNRSQGECRSGRQQYRGYR</sequence>
<dbReference type="EMBL" id="CP046045">
    <property type="protein sequence ID" value="QGM26450.1"/>
    <property type="molecule type" value="Genomic_DNA"/>
</dbReference>
<evidence type="ECO:0000313" key="1">
    <source>
        <dbReference type="EMBL" id="QGM26450.1"/>
    </source>
</evidence>
<gene>
    <name evidence="1" type="ORF">GJD93_01435</name>
</gene>